<dbReference type="AlphaFoldDB" id="A0A0F3MRD8"/>
<dbReference type="RefSeq" id="WP_045796964.1">
    <property type="nucleotide sequence ID" value="NZ_LANP01000003.1"/>
</dbReference>
<comment type="caution">
    <text evidence="1">The sequence shown here is derived from an EMBL/GenBank/DDBJ whole genome shotgun (WGS) entry which is preliminary data.</text>
</comment>
<evidence type="ECO:0000313" key="1">
    <source>
        <dbReference type="EMBL" id="KJV57154.1"/>
    </source>
</evidence>
<dbReference type="EMBL" id="LANP01000003">
    <property type="protein sequence ID" value="KJV57154.1"/>
    <property type="molecule type" value="Genomic_DNA"/>
</dbReference>
<reference evidence="1 2" key="1">
    <citation type="submission" date="2015-02" db="EMBL/GenBank/DDBJ databases">
        <title>Genome Sequencing of Rickettsiales.</title>
        <authorList>
            <person name="Daugherty S.C."/>
            <person name="Su Q."/>
            <person name="Abolude K."/>
            <person name="Beier-Sexton M."/>
            <person name="Carlyon J.A."/>
            <person name="Carter R."/>
            <person name="Day N.P."/>
            <person name="Dumler S.J."/>
            <person name="Dyachenko V."/>
            <person name="Godinez A."/>
            <person name="Kurtti T.J."/>
            <person name="Lichay M."/>
            <person name="Mullins K.E."/>
            <person name="Ott S."/>
            <person name="Pappas-Brown V."/>
            <person name="Paris D.H."/>
            <person name="Patel P."/>
            <person name="Richards A.L."/>
            <person name="Sadzewicz L."/>
            <person name="Sears K."/>
            <person name="Seidman D."/>
            <person name="Sengamalay N."/>
            <person name="Stenos J."/>
            <person name="Tallon L.J."/>
            <person name="Vincent G."/>
            <person name="Fraser C.M."/>
            <person name="Munderloh U."/>
            <person name="Dunning-Hotopp J.C."/>
        </authorList>
    </citation>
    <scope>NUCLEOTIDE SEQUENCE [LARGE SCALE GENOMIC DNA]</scope>
    <source>
        <strain evidence="1 2">Fuller</strain>
    </source>
</reference>
<protein>
    <submittedName>
        <fullName evidence="1">Repeat-containing B domain protein</fullName>
    </submittedName>
</protein>
<accession>A0A0F3MRD8</accession>
<organism evidence="1 2">
    <name type="scientific">Orientia chuto str. Dubai</name>
    <dbReference type="NCBI Taxonomy" id="1359168"/>
    <lineage>
        <taxon>Bacteria</taxon>
        <taxon>Pseudomonadati</taxon>
        <taxon>Pseudomonadota</taxon>
        <taxon>Alphaproteobacteria</taxon>
        <taxon>Rickettsiales</taxon>
        <taxon>Rickettsiaceae</taxon>
        <taxon>Rickettsieae</taxon>
        <taxon>Orientia</taxon>
    </lineage>
</organism>
<keyword evidence="2" id="KW-1185">Reference proteome</keyword>
<dbReference type="PATRIC" id="fig|1359168.3.peg.747"/>
<dbReference type="OrthoDB" id="10018449at2"/>
<dbReference type="Proteomes" id="UP000033616">
    <property type="component" value="Unassembled WGS sequence"/>
</dbReference>
<name>A0A0F3MRD8_9RICK</name>
<gene>
    <name evidence="1" type="ORF">OCHUTO_0162</name>
</gene>
<dbReference type="STRING" id="1359168.OCHUTO_0162"/>
<sequence>MRNVIPGDRKYEHIDMSIELADINDFIEDIYKVDKLGKSAVIKIKSTINHPIVLKDLNKIFFSRLSSNIVKFIEKYKAQNLDSTDIESDTEINSNIQLV</sequence>
<proteinExistence type="predicted"/>
<evidence type="ECO:0000313" key="2">
    <source>
        <dbReference type="Proteomes" id="UP000033616"/>
    </source>
</evidence>